<evidence type="ECO:0000256" key="11">
    <source>
        <dbReference type="ARBA" id="ARBA00032597"/>
    </source>
</evidence>
<organism evidence="17 18">
    <name type="scientific">Pterulicium gracile</name>
    <dbReference type="NCBI Taxonomy" id="1884261"/>
    <lineage>
        <taxon>Eukaryota</taxon>
        <taxon>Fungi</taxon>
        <taxon>Dikarya</taxon>
        <taxon>Basidiomycota</taxon>
        <taxon>Agaricomycotina</taxon>
        <taxon>Agaricomycetes</taxon>
        <taxon>Agaricomycetidae</taxon>
        <taxon>Agaricales</taxon>
        <taxon>Pleurotineae</taxon>
        <taxon>Pterulaceae</taxon>
        <taxon>Pterulicium</taxon>
    </lineage>
</organism>
<feature type="domain" description="Guanylate cyclase" evidence="14">
    <location>
        <begin position="1148"/>
        <end position="1284"/>
    </location>
</feature>
<dbReference type="PROSITE" id="PS51450">
    <property type="entry name" value="LRR"/>
    <property type="match status" value="2"/>
</dbReference>
<comment type="similarity">
    <text evidence="2">Belongs to the adenylyl cyclase class-3 family.</text>
</comment>
<name>A0A5C3QXA8_9AGAR</name>
<dbReference type="CDD" id="cd17214">
    <property type="entry name" value="RA_CYR1_like"/>
    <property type="match status" value="1"/>
</dbReference>
<protein>
    <recommendedName>
        <fullName evidence="4">Adenylate cyclase</fullName>
        <ecNumber evidence="3">4.6.1.1</ecNumber>
    </recommendedName>
    <alternativeName>
        <fullName evidence="11">ATP pyrophosphate-lyase</fullName>
    </alternativeName>
    <alternativeName>
        <fullName evidence="12">Adenylyl cyclase</fullName>
    </alternativeName>
</protein>
<dbReference type="SUPFAM" id="SSF52058">
    <property type="entry name" value="L domain-like"/>
    <property type="match status" value="3"/>
</dbReference>
<dbReference type="InterPro" id="IPR050216">
    <property type="entry name" value="LRR_domain-containing"/>
</dbReference>
<dbReference type="PROSITE" id="PS50125">
    <property type="entry name" value="GUANYLATE_CYCLASE_2"/>
    <property type="match status" value="1"/>
</dbReference>
<feature type="compositionally biased region" description="Polar residues" evidence="13">
    <location>
        <begin position="21"/>
        <end position="30"/>
    </location>
</feature>
<evidence type="ECO:0000256" key="10">
    <source>
        <dbReference type="ARBA" id="ARBA00023239"/>
    </source>
</evidence>
<dbReference type="SMART" id="SM00332">
    <property type="entry name" value="PP2Cc"/>
    <property type="match status" value="1"/>
</dbReference>
<dbReference type="EC" id="4.6.1.1" evidence="3"/>
<dbReference type="SMART" id="SM00044">
    <property type="entry name" value="CYCc"/>
    <property type="match status" value="1"/>
</dbReference>
<keyword evidence="8" id="KW-0460">Magnesium</keyword>
<evidence type="ECO:0000259" key="14">
    <source>
        <dbReference type="PROSITE" id="PS50125"/>
    </source>
</evidence>
<evidence type="ECO:0000256" key="4">
    <source>
        <dbReference type="ARBA" id="ARBA00021420"/>
    </source>
</evidence>
<dbReference type="Proteomes" id="UP000305067">
    <property type="component" value="Unassembled WGS sequence"/>
</dbReference>
<dbReference type="PANTHER" id="PTHR48051">
    <property type="match status" value="1"/>
</dbReference>
<dbReference type="CDD" id="cd07302">
    <property type="entry name" value="CHD"/>
    <property type="match status" value="1"/>
</dbReference>
<dbReference type="InterPro" id="IPR001611">
    <property type="entry name" value="Leu-rich_rpt"/>
</dbReference>
<evidence type="ECO:0000256" key="12">
    <source>
        <dbReference type="ARBA" id="ARBA00032637"/>
    </source>
</evidence>
<keyword evidence="7" id="KW-0677">Repeat</keyword>
<accession>A0A5C3QXA8</accession>
<evidence type="ECO:0000256" key="8">
    <source>
        <dbReference type="ARBA" id="ARBA00022842"/>
    </source>
</evidence>
<dbReference type="STRING" id="1884261.A0A5C3QXA8"/>
<feature type="domain" description="PPM-type phosphatase" evidence="16">
    <location>
        <begin position="836"/>
        <end position="1113"/>
    </location>
</feature>
<evidence type="ECO:0000256" key="13">
    <source>
        <dbReference type="SAM" id="MobiDB-lite"/>
    </source>
</evidence>
<dbReference type="OrthoDB" id="2021138at2759"/>
<proteinExistence type="inferred from homology"/>
<dbReference type="SUPFAM" id="SSF81606">
    <property type="entry name" value="PP2C-like"/>
    <property type="match status" value="1"/>
</dbReference>
<evidence type="ECO:0000256" key="7">
    <source>
        <dbReference type="ARBA" id="ARBA00022737"/>
    </source>
</evidence>
<dbReference type="GO" id="GO:0005737">
    <property type="term" value="C:cytoplasm"/>
    <property type="evidence" value="ECO:0007669"/>
    <property type="project" value="TreeGrafter"/>
</dbReference>
<dbReference type="InterPro" id="IPR001054">
    <property type="entry name" value="A/G_cyclase"/>
</dbReference>
<evidence type="ECO:0000313" key="17">
    <source>
        <dbReference type="EMBL" id="TFL03004.1"/>
    </source>
</evidence>
<dbReference type="InterPro" id="IPR032675">
    <property type="entry name" value="LRR_dom_sf"/>
</dbReference>
<dbReference type="PROSITE" id="PS51746">
    <property type="entry name" value="PPM_2"/>
    <property type="match status" value="1"/>
</dbReference>
<feature type="domain" description="Ras-associating" evidence="15">
    <location>
        <begin position="84"/>
        <end position="183"/>
    </location>
</feature>
<reference evidence="17 18" key="1">
    <citation type="journal article" date="2019" name="Nat. Ecol. Evol.">
        <title>Megaphylogeny resolves global patterns of mushroom evolution.</title>
        <authorList>
            <person name="Varga T."/>
            <person name="Krizsan K."/>
            <person name="Foldi C."/>
            <person name="Dima B."/>
            <person name="Sanchez-Garcia M."/>
            <person name="Sanchez-Ramirez S."/>
            <person name="Szollosi G.J."/>
            <person name="Szarkandi J.G."/>
            <person name="Papp V."/>
            <person name="Albert L."/>
            <person name="Andreopoulos W."/>
            <person name="Angelini C."/>
            <person name="Antonin V."/>
            <person name="Barry K.W."/>
            <person name="Bougher N.L."/>
            <person name="Buchanan P."/>
            <person name="Buyck B."/>
            <person name="Bense V."/>
            <person name="Catcheside P."/>
            <person name="Chovatia M."/>
            <person name="Cooper J."/>
            <person name="Damon W."/>
            <person name="Desjardin D."/>
            <person name="Finy P."/>
            <person name="Geml J."/>
            <person name="Haridas S."/>
            <person name="Hughes K."/>
            <person name="Justo A."/>
            <person name="Karasinski D."/>
            <person name="Kautmanova I."/>
            <person name="Kiss B."/>
            <person name="Kocsube S."/>
            <person name="Kotiranta H."/>
            <person name="LaButti K.M."/>
            <person name="Lechner B.E."/>
            <person name="Liimatainen K."/>
            <person name="Lipzen A."/>
            <person name="Lukacs Z."/>
            <person name="Mihaltcheva S."/>
            <person name="Morgado L.N."/>
            <person name="Niskanen T."/>
            <person name="Noordeloos M.E."/>
            <person name="Ohm R.A."/>
            <person name="Ortiz-Santana B."/>
            <person name="Ovrebo C."/>
            <person name="Racz N."/>
            <person name="Riley R."/>
            <person name="Savchenko A."/>
            <person name="Shiryaev A."/>
            <person name="Soop K."/>
            <person name="Spirin V."/>
            <person name="Szebenyi C."/>
            <person name="Tomsovsky M."/>
            <person name="Tulloss R.E."/>
            <person name="Uehling J."/>
            <person name="Grigoriev I.V."/>
            <person name="Vagvolgyi C."/>
            <person name="Papp T."/>
            <person name="Martin F.M."/>
            <person name="Miettinen O."/>
            <person name="Hibbett D.S."/>
            <person name="Nagy L.G."/>
        </authorList>
    </citation>
    <scope>NUCLEOTIDE SEQUENCE [LARGE SCALE GENOMIC DNA]</scope>
    <source>
        <strain evidence="17 18">CBS 309.79</strain>
    </source>
</reference>
<dbReference type="CDD" id="cd00143">
    <property type="entry name" value="PP2Cc"/>
    <property type="match status" value="1"/>
</dbReference>
<dbReference type="InterPro" id="IPR029787">
    <property type="entry name" value="Nucleotide_cyclase"/>
</dbReference>
<dbReference type="InterPro" id="IPR036457">
    <property type="entry name" value="PPM-type-like_dom_sf"/>
</dbReference>
<dbReference type="Pfam" id="PF23598">
    <property type="entry name" value="LRR_14"/>
    <property type="match status" value="1"/>
</dbReference>
<dbReference type="SMART" id="SM00364">
    <property type="entry name" value="LRR_BAC"/>
    <property type="match status" value="9"/>
</dbReference>
<evidence type="ECO:0000259" key="15">
    <source>
        <dbReference type="PROSITE" id="PS50200"/>
    </source>
</evidence>
<evidence type="ECO:0000256" key="1">
    <source>
        <dbReference type="ARBA" id="ARBA00001593"/>
    </source>
</evidence>
<dbReference type="Pfam" id="PF00560">
    <property type="entry name" value="LRR_1"/>
    <property type="match status" value="1"/>
</dbReference>
<dbReference type="GO" id="GO:0006171">
    <property type="term" value="P:cAMP biosynthetic process"/>
    <property type="evidence" value="ECO:0007669"/>
    <property type="project" value="UniProtKB-KW"/>
</dbReference>
<dbReference type="InterPro" id="IPR055414">
    <property type="entry name" value="LRR_R13L4/SHOC2-like"/>
</dbReference>
<evidence type="ECO:0000256" key="2">
    <source>
        <dbReference type="ARBA" id="ARBA00005381"/>
    </source>
</evidence>
<dbReference type="GO" id="GO:0046872">
    <property type="term" value="F:metal ion binding"/>
    <property type="evidence" value="ECO:0007669"/>
    <property type="project" value="UniProtKB-KW"/>
</dbReference>
<dbReference type="Pfam" id="PF00211">
    <property type="entry name" value="Guanylate_cyc"/>
    <property type="match status" value="1"/>
</dbReference>
<dbReference type="InterPro" id="IPR055071">
    <property type="entry name" value="RA_PHLPP-like"/>
</dbReference>
<evidence type="ECO:0000259" key="16">
    <source>
        <dbReference type="PROSITE" id="PS51746"/>
    </source>
</evidence>
<dbReference type="EMBL" id="ML178821">
    <property type="protein sequence ID" value="TFL03004.1"/>
    <property type="molecule type" value="Genomic_DNA"/>
</dbReference>
<dbReference type="InterPro" id="IPR000159">
    <property type="entry name" value="RA_dom"/>
</dbReference>
<keyword evidence="5" id="KW-0433">Leucine-rich repeat</keyword>
<keyword evidence="6" id="KW-0479">Metal-binding</keyword>
<dbReference type="Pfam" id="PF23010">
    <property type="entry name" value="RA_3"/>
    <property type="match status" value="1"/>
</dbReference>
<dbReference type="SMART" id="SM00369">
    <property type="entry name" value="LRR_TYP"/>
    <property type="match status" value="10"/>
</dbReference>
<dbReference type="InterPro" id="IPR003591">
    <property type="entry name" value="Leu-rich_rpt_typical-subtyp"/>
</dbReference>
<evidence type="ECO:0000256" key="3">
    <source>
        <dbReference type="ARBA" id="ARBA00012201"/>
    </source>
</evidence>
<evidence type="ECO:0000256" key="6">
    <source>
        <dbReference type="ARBA" id="ARBA00022723"/>
    </source>
</evidence>
<dbReference type="Gene3D" id="3.80.10.10">
    <property type="entry name" value="Ribonuclease Inhibitor"/>
    <property type="match status" value="4"/>
</dbReference>
<dbReference type="Pfam" id="PF00481">
    <property type="entry name" value="PP2C"/>
    <property type="match status" value="1"/>
</dbReference>
<dbReference type="PANTHER" id="PTHR48051:SF1">
    <property type="entry name" value="RAS SUPPRESSOR PROTEIN 1"/>
    <property type="match status" value="1"/>
</dbReference>
<sequence length="1499" mass="167002">MDPFSKRNAVTVPREPDRAISPTTASTSLPNGEAPTWTAPESWAVDPLDGGEEPTLASSDEEVENPATKQANRKSKRMTLSHQARFKIRVYTASGTYHVLALGLHTTVEDLMPDLNKALLPDKGRQTHRLHLREKGRERLLASTERPAHIVRRRLEQAGYESTDGLECLGEEGLSFLLKFIFKSLLIGSPEDDMNFHSFTNIDLSSRALRAIPAVLHAKAEKIQKLVVSRNPMLEIPLDFVQSCANLHWLEMAHMSMKKIPDSVRAATSLERLDVSCNRIADLGDGLDRIEHLQELLLQNNRMENLPWYLPRLRSLHTLNMSNNKFKLLPSAVCQIQTLETLDVSFNTITELPEHIGQMRSLRKLILVGNQISAFPSQISELKRLEELDCRRNLVTDLTIVCMLEGLQSLRADHNTVHALDLSIGSRMSSLDVSHNDITRISLLPGPIGKTPYNLVSLDISYAKLSSLDDLALSQLTSLQTLKLDHNALKILPDSICNLTSLVTLQCSYGSLTELPVNIGNLHKLEFLDLHCNSLKQLPPSLWNCASLRVLSVASNLLKAFPHPPETQVVNIEFAANENLDLYDSDIDEFNQFARPTGWVPIRKTSTASVLAEDPLPPLSYSLLSLLAAENQFNDDTIPSLYPLKKVQTLNLSFNDVASLPAGFFQCFSYLDKLYLSGNKLATIPTDGLAQCKLSVLFLNGNRLTILPHDLGKIQTLSVLDVGSNILKYNIYNWEYDWNWNFNKNLRYLNLSGNKRLQIKSDVSMAKEMQLSRSGARPSTEATAKRGLGGFKGLDQLRVLGLMDVTITTTDLSTDIPDENEDRRVRTSQSVVNGMPYGIADNLGLDEHVNMFDLAQENRSQNSKESVFAMFGRAHPIANHNNRIARWLSENLLRILLLQLSRARDRSETTVVHTMRRTFLTLHKNLHDYVYQVHQNGRKMSQASSSTSYSSREKMAHLAGASGIVIYFMDRTMYVANVGNCLAVVSRHGVAQSVSRKHDPFDRSETARIRRAEGWVSPDGSVNGELDISRSFGFYSLFPVVNARPDVHKYDLTDLDEFVIVANRGLWDHMSYQTAVDIARTESADPMLAACKLRDIAVSYGAEGSTMIMVVGVGSGPNFIPRSVRPQPVDLNLSRLPYEVEPPTGHLALAFTDIVNSTHLWEVNPGMNTAMRIHNNVLRRQLRLCGGYEVKTEGDAFICSFPTALAAVWWCLSSQVALIHEEWPLEILECEDGKEVVDSLKRVISRGLAVRMGIHCGAPLCEPDPNTGRMDYFGPIVNRTARIMANANGGQVMCSNDVIREINAKILQTESDTEFIVPQRVIDGVKDIGISMVYVGERKLKGLEVPEMLSIIYPSGLEGRTELKEPRPDPGADKSRIQFSIAQMKRLGVLCLRLEALSASQVFQIRSSGANAQHDGEPEDDFYITGDPESLLPVMSSKSSDAELMALLQNFSVRIENAVGSLAHRHRSEQLGNLHTVLSGLRLTGQLDLASYQEILSVL</sequence>
<comment type="catalytic activity">
    <reaction evidence="1">
        <text>ATP = 3',5'-cyclic AMP + diphosphate</text>
        <dbReference type="Rhea" id="RHEA:15389"/>
        <dbReference type="ChEBI" id="CHEBI:30616"/>
        <dbReference type="ChEBI" id="CHEBI:33019"/>
        <dbReference type="ChEBI" id="CHEBI:58165"/>
        <dbReference type="EC" id="4.6.1.1"/>
    </reaction>
</comment>
<keyword evidence="10" id="KW-0456">Lyase</keyword>
<dbReference type="Gene3D" id="3.60.40.10">
    <property type="entry name" value="PPM-type phosphatase domain"/>
    <property type="match status" value="1"/>
</dbReference>
<gene>
    <name evidence="17" type="ORF">BDV98DRAFT_504799</name>
</gene>
<dbReference type="GO" id="GO:0035556">
    <property type="term" value="P:intracellular signal transduction"/>
    <property type="evidence" value="ECO:0007669"/>
    <property type="project" value="InterPro"/>
</dbReference>
<dbReference type="Pfam" id="PF13855">
    <property type="entry name" value="LRR_8"/>
    <property type="match status" value="2"/>
</dbReference>
<dbReference type="InterPro" id="IPR001932">
    <property type="entry name" value="PPM-type_phosphatase-like_dom"/>
</dbReference>
<evidence type="ECO:0000256" key="9">
    <source>
        <dbReference type="ARBA" id="ARBA00022998"/>
    </source>
</evidence>
<dbReference type="GO" id="GO:0004016">
    <property type="term" value="F:adenylate cyclase activity"/>
    <property type="evidence" value="ECO:0007669"/>
    <property type="project" value="UniProtKB-EC"/>
</dbReference>
<evidence type="ECO:0000313" key="18">
    <source>
        <dbReference type="Proteomes" id="UP000305067"/>
    </source>
</evidence>
<keyword evidence="18" id="KW-1185">Reference proteome</keyword>
<dbReference type="PROSITE" id="PS50200">
    <property type="entry name" value="RA"/>
    <property type="match status" value="1"/>
</dbReference>
<dbReference type="Pfam" id="PF13516">
    <property type="entry name" value="LRR_6"/>
    <property type="match status" value="1"/>
</dbReference>
<feature type="region of interest" description="Disordered" evidence="13">
    <location>
        <begin position="1"/>
        <end position="78"/>
    </location>
</feature>
<dbReference type="SUPFAM" id="SSF55073">
    <property type="entry name" value="Nucleotide cyclase"/>
    <property type="match status" value="1"/>
</dbReference>
<evidence type="ECO:0000256" key="5">
    <source>
        <dbReference type="ARBA" id="ARBA00022614"/>
    </source>
</evidence>
<keyword evidence="9" id="KW-0115">cAMP biosynthesis</keyword>
<dbReference type="Gene3D" id="3.30.70.1230">
    <property type="entry name" value="Nucleotide cyclase"/>
    <property type="match status" value="1"/>
</dbReference>